<name>A0AAU7FAF9_9NEIS</name>
<feature type="coiled-coil region" evidence="1">
    <location>
        <begin position="14"/>
        <end position="41"/>
    </location>
</feature>
<organism evidence="2">
    <name type="scientific">Chitinibacter mangrovi</name>
    <dbReference type="NCBI Taxonomy" id="3153927"/>
    <lineage>
        <taxon>Bacteria</taxon>
        <taxon>Pseudomonadati</taxon>
        <taxon>Pseudomonadota</taxon>
        <taxon>Betaproteobacteria</taxon>
        <taxon>Neisseriales</taxon>
        <taxon>Chitinibacteraceae</taxon>
        <taxon>Chitinibacter</taxon>
    </lineage>
</organism>
<keyword evidence="1" id="KW-0175">Coiled coil</keyword>
<proteinExistence type="predicted"/>
<sequence>MLNWHKRQLQKHINFDYENRINHLESDVADLKALVMAQKIEAIHSGEFESYEVQGVESVQPESAYSLAIELAKKGAHAESLVKECGLSRAEADLIVAIYHGVYKG</sequence>
<gene>
    <name evidence="2" type="ORF">ABHF33_01820</name>
</gene>
<dbReference type="AlphaFoldDB" id="A0AAU7FAF9"/>
<dbReference type="EMBL" id="CP157355">
    <property type="protein sequence ID" value="XBM01045.1"/>
    <property type="molecule type" value="Genomic_DNA"/>
</dbReference>
<evidence type="ECO:0000313" key="2">
    <source>
        <dbReference type="EMBL" id="XBM01045.1"/>
    </source>
</evidence>
<dbReference type="Pfam" id="PF10975">
    <property type="entry name" value="DUF2802"/>
    <property type="match status" value="1"/>
</dbReference>
<evidence type="ECO:0000256" key="1">
    <source>
        <dbReference type="SAM" id="Coils"/>
    </source>
</evidence>
<reference evidence="2" key="1">
    <citation type="submission" date="2024-05" db="EMBL/GenBank/DDBJ databases">
        <authorList>
            <person name="Yang L."/>
            <person name="Pan L."/>
        </authorList>
    </citation>
    <scope>NUCLEOTIDE SEQUENCE</scope>
    <source>
        <strain evidence="2">FCG-7</strain>
    </source>
</reference>
<accession>A0AAU7FAF9</accession>
<dbReference type="InterPro" id="IPR021244">
    <property type="entry name" value="DUF2802"/>
</dbReference>
<protein>
    <submittedName>
        <fullName evidence="2">DUF2802 domain-containing protein</fullName>
    </submittedName>
</protein>
<dbReference type="KEGG" id="cmav:ABHF33_01820"/>
<dbReference type="RefSeq" id="WP_348945366.1">
    <property type="nucleotide sequence ID" value="NZ_CP157355.1"/>
</dbReference>